<accession>A0A072TZH7</accession>
<reference evidence="5" key="4">
    <citation type="journal article" date="2018" name="Nat. Plants">
        <title>Whole-genome landscape of Medicago truncatula symbiotic genes.</title>
        <authorList>
            <person name="Pecrix Y."/>
            <person name="Staton S.E."/>
            <person name="Sallet E."/>
            <person name="Lelandais-Briere C."/>
            <person name="Moreau S."/>
            <person name="Carrere S."/>
            <person name="Blein T."/>
            <person name="Jardinaud M.F."/>
            <person name="Latrasse D."/>
            <person name="Zouine M."/>
            <person name="Zahm M."/>
            <person name="Kreplak J."/>
            <person name="Mayjonade B."/>
            <person name="Satge C."/>
            <person name="Perez M."/>
            <person name="Cauet S."/>
            <person name="Marande W."/>
            <person name="Chantry-Darmon C."/>
            <person name="Lopez-Roques C."/>
            <person name="Bouchez O."/>
            <person name="Berard A."/>
            <person name="Debelle F."/>
            <person name="Munos S."/>
            <person name="Bendahmane A."/>
            <person name="Berges H."/>
            <person name="Niebel A."/>
            <person name="Buitink J."/>
            <person name="Frugier F."/>
            <person name="Benhamed M."/>
            <person name="Crespi M."/>
            <person name="Gouzy J."/>
            <person name="Gamas P."/>
        </authorList>
    </citation>
    <scope>NUCLEOTIDE SEQUENCE [LARGE SCALE GENOMIC DNA]</scope>
    <source>
        <strain evidence="5">cv. Jemalong A17</strain>
    </source>
</reference>
<organism evidence="1 4">
    <name type="scientific">Medicago truncatula</name>
    <name type="common">Barrel medic</name>
    <name type="synonym">Medicago tribuloides</name>
    <dbReference type="NCBI Taxonomy" id="3880"/>
    <lineage>
        <taxon>Eukaryota</taxon>
        <taxon>Viridiplantae</taxon>
        <taxon>Streptophyta</taxon>
        <taxon>Embryophyta</taxon>
        <taxon>Tracheophyta</taxon>
        <taxon>Spermatophyta</taxon>
        <taxon>Magnoliopsida</taxon>
        <taxon>eudicotyledons</taxon>
        <taxon>Gunneridae</taxon>
        <taxon>Pentapetalae</taxon>
        <taxon>rosids</taxon>
        <taxon>fabids</taxon>
        <taxon>Fabales</taxon>
        <taxon>Fabaceae</taxon>
        <taxon>Papilionoideae</taxon>
        <taxon>50 kb inversion clade</taxon>
        <taxon>NPAAA clade</taxon>
        <taxon>Hologalegina</taxon>
        <taxon>IRL clade</taxon>
        <taxon>Trifolieae</taxon>
        <taxon>Medicago</taxon>
    </lineage>
</organism>
<evidence type="ECO:0000313" key="5">
    <source>
        <dbReference type="Proteomes" id="UP000265566"/>
    </source>
</evidence>
<evidence type="ECO:0000313" key="4">
    <source>
        <dbReference type="Proteomes" id="UP000002051"/>
    </source>
</evidence>
<proteinExistence type="predicted"/>
<dbReference type="EnsemblPlants" id="KEH22827">
    <property type="protein sequence ID" value="KEH22827"/>
    <property type="gene ID" value="MTR_7g059175"/>
</dbReference>
<dbReference type="Proteomes" id="UP000265566">
    <property type="component" value="Chromosome 7"/>
</dbReference>
<evidence type="ECO:0000313" key="2">
    <source>
        <dbReference type="EMBL" id="RHN46025.1"/>
    </source>
</evidence>
<dbReference type="EMBL" id="PSQE01000007">
    <property type="protein sequence ID" value="RHN46025.1"/>
    <property type="molecule type" value="Genomic_DNA"/>
</dbReference>
<dbReference type="HOGENOM" id="CLU_2254159_0_0_1"/>
<dbReference type="PANTHER" id="PTHR34023">
    <property type="entry name" value="RNASE H DOMAIN-CONTAINING PROTEIN"/>
    <property type="match status" value="1"/>
</dbReference>
<dbReference type="Gramene" id="rna40462">
    <property type="protein sequence ID" value="RHN46025.1"/>
    <property type="gene ID" value="gene40462"/>
</dbReference>
<sequence length="104" mass="11678">MILICIGRLAISELIAIQIPCMRSRNPLSMFHIFGNLISLIKKSFSQDWIVDLCYTLRESNSAADCLVKLGAKSSEKLVFLDTTPSYLSSMLLVDALDISFVRY</sequence>
<protein>
    <recommendedName>
        <fullName evidence="6">RNase H type-1 domain-containing protein</fullName>
    </recommendedName>
</protein>
<evidence type="ECO:0000313" key="3">
    <source>
        <dbReference type="EnsemblPlants" id="KEH22827"/>
    </source>
</evidence>
<dbReference type="EMBL" id="CM001223">
    <property type="protein sequence ID" value="KEH22827.1"/>
    <property type="molecule type" value="Genomic_DNA"/>
</dbReference>
<reference evidence="1 4" key="1">
    <citation type="journal article" date="2011" name="Nature">
        <title>The Medicago genome provides insight into the evolution of rhizobial symbioses.</title>
        <authorList>
            <person name="Young N.D."/>
            <person name="Debelle F."/>
            <person name="Oldroyd G.E."/>
            <person name="Geurts R."/>
            <person name="Cannon S.B."/>
            <person name="Udvardi M.K."/>
            <person name="Benedito V.A."/>
            <person name="Mayer K.F."/>
            <person name="Gouzy J."/>
            <person name="Schoof H."/>
            <person name="Van de Peer Y."/>
            <person name="Proost S."/>
            <person name="Cook D.R."/>
            <person name="Meyers B.C."/>
            <person name="Spannagl M."/>
            <person name="Cheung F."/>
            <person name="De Mita S."/>
            <person name="Krishnakumar V."/>
            <person name="Gundlach H."/>
            <person name="Zhou S."/>
            <person name="Mudge J."/>
            <person name="Bharti A.K."/>
            <person name="Murray J.D."/>
            <person name="Naoumkina M.A."/>
            <person name="Rosen B."/>
            <person name="Silverstein K.A."/>
            <person name="Tang H."/>
            <person name="Rombauts S."/>
            <person name="Zhao P.X."/>
            <person name="Zhou P."/>
            <person name="Barbe V."/>
            <person name="Bardou P."/>
            <person name="Bechner M."/>
            <person name="Bellec A."/>
            <person name="Berger A."/>
            <person name="Berges H."/>
            <person name="Bidwell S."/>
            <person name="Bisseling T."/>
            <person name="Choisne N."/>
            <person name="Couloux A."/>
            <person name="Denny R."/>
            <person name="Deshpande S."/>
            <person name="Dai X."/>
            <person name="Doyle J.J."/>
            <person name="Dudez A.M."/>
            <person name="Farmer A.D."/>
            <person name="Fouteau S."/>
            <person name="Franken C."/>
            <person name="Gibelin C."/>
            <person name="Gish J."/>
            <person name="Goldstein S."/>
            <person name="Gonzalez A.J."/>
            <person name="Green P.J."/>
            <person name="Hallab A."/>
            <person name="Hartog M."/>
            <person name="Hua A."/>
            <person name="Humphray S.J."/>
            <person name="Jeong D.H."/>
            <person name="Jing Y."/>
            <person name="Jocker A."/>
            <person name="Kenton S.M."/>
            <person name="Kim D.J."/>
            <person name="Klee K."/>
            <person name="Lai H."/>
            <person name="Lang C."/>
            <person name="Lin S."/>
            <person name="Macmil S.L."/>
            <person name="Magdelenat G."/>
            <person name="Matthews L."/>
            <person name="McCorrison J."/>
            <person name="Monaghan E.L."/>
            <person name="Mun J.H."/>
            <person name="Najar F.Z."/>
            <person name="Nicholson C."/>
            <person name="Noirot C."/>
            <person name="O'Bleness M."/>
            <person name="Paule C.R."/>
            <person name="Poulain J."/>
            <person name="Prion F."/>
            <person name="Qin B."/>
            <person name="Qu C."/>
            <person name="Retzel E.F."/>
            <person name="Riddle C."/>
            <person name="Sallet E."/>
            <person name="Samain S."/>
            <person name="Samson N."/>
            <person name="Sanders I."/>
            <person name="Saurat O."/>
            <person name="Scarpelli C."/>
            <person name="Schiex T."/>
            <person name="Segurens B."/>
            <person name="Severin A.J."/>
            <person name="Sherrier D.J."/>
            <person name="Shi R."/>
            <person name="Sims S."/>
            <person name="Singer S.R."/>
            <person name="Sinharoy S."/>
            <person name="Sterck L."/>
            <person name="Viollet A."/>
            <person name="Wang B.B."/>
            <person name="Wang K."/>
            <person name="Wang M."/>
            <person name="Wang X."/>
            <person name="Warfsmann J."/>
            <person name="Weissenbach J."/>
            <person name="White D.D."/>
            <person name="White J.D."/>
            <person name="Wiley G.B."/>
            <person name="Wincker P."/>
            <person name="Xing Y."/>
            <person name="Yang L."/>
            <person name="Yao Z."/>
            <person name="Ying F."/>
            <person name="Zhai J."/>
            <person name="Zhou L."/>
            <person name="Zuber A."/>
            <person name="Denarie J."/>
            <person name="Dixon R.A."/>
            <person name="May G.D."/>
            <person name="Schwartz D.C."/>
            <person name="Rogers J."/>
            <person name="Quetier F."/>
            <person name="Town C.D."/>
            <person name="Roe B.A."/>
        </authorList>
    </citation>
    <scope>NUCLEOTIDE SEQUENCE [LARGE SCALE GENOMIC DNA]</scope>
    <source>
        <strain evidence="1">A17</strain>
        <strain evidence="3 4">cv. Jemalong A17</strain>
    </source>
</reference>
<dbReference type="Proteomes" id="UP000002051">
    <property type="component" value="Unassembled WGS sequence"/>
</dbReference>
<evidence type="ECO:0008006" key="6">
    <source>
        <dbReference type="Google" id="ProtNLM"/>
    </source>
</evidence>
<dbReference type="PANTHER" id="PTHR34023:SF4">
    <property type="entry name" value="RNASE H TYPE-1 DOMAIN-CONTAINING PROTEIN"/>
    <property type="match status" value="1"/>
</dbReference>
<reference evidence="2" key="5">
    <citation type="journal article" date="2018" name="Nat. Plants">
        <title>Whole-genome landscape of Medicago truncatula symbiotic genes.</title>
        <authorList>
            <person name="Pecrix Y."/>
            <person name="Gamas P."/>
            <person name="Carrere S."/>
        </authorList>
    </citation>
    <scope>NUCLEOTIDE SEQUENCE</scope>
    <source>
        <tissue evidence="2">Leaves</tissue>
    </source>
</reference>
<reference evidence="3" key="3">
    <citation type="submission" date="2015-04" db="UniProtKB">
        <authorList>
            <consortium name="EnsemblPlants"/>
        </authorList>
    </citation>
    <scope>IDENTIFICATION</scope>
    <source>
        <strain evidence="3">cv. Jemalong A17</strain>
    </source>
</reference>
<keyword evidence="4" id="KW-1185">Reference proteome</keyword>
<name>A0A072TZH7_MEDTR</name>
<gene>
    <name evidence="1" type="ordered locus">MTR_7g059175</name>
    <name evidence="2" type="ORF">MtrunA17_Chr7g0237781</name>
</gene>
<reference evidence="1 4" key="2">
    <citation type="journal article" date="2014" name="BMC Genomics">
        <title>An improved genome release (version Mt4.0) for the model legume Medicago truncatula.</title>
        <authorList>
            <person name="Tang H."/>
            <person name="Krishnakumar V."/>
            <person name="Bidwell S."/>
            <person name="Rosen B."/>
            <person name="Chan A."/>
            <person name="Zhou S."/>
            <person name="Gentzbittel L."/>
            <person name="Childs K.L."/>
            <person name="Yandell M."/>
            <person name="Gundlach H."/>
            <person name="Mayer K.F."/>
            <person name="Schwartz D.C."/>
            <person name="Town C.D."/>
        </authorList>
    </citation>
    <scope>GENOME REANNOTATION</scope>
    <source>
        <strain evidence="1">A17</strain>
        <strain evidence="3 4">cv. Jemalong A17</strain>
    </source>
</reference>
<evidence type="ECO:0000313" key="1">
    <source>
        <dbReference type="EMBL" id="KEH22827.1"/>
    </source>
</evidence>
<dbReference type="AlphaFoldDB" id="A0A072TZH7"/>